<dbReference type="Proteomes" id="UP000673552">
    <property type="component" value="Unassembled WGS sequence"/>
</dbReference>
<evidence type="ECO:0000256" key="1">
    <source>
        <dbReference type="ARBA" id="ARBA00004120"/>
    </source>
</evidence>
<dbReference type="GO" id="GO:0060271">
    <property type="term" value="P:cilium assembly"/>
    <property type="evidence" value="ECO:0007669"/>
    <property type="project" value="TreeGrafter"/>
</dbReference>
<dbReference type="Pfam" id="PF07162">
    <property type="entry name" value="B9-C2"/>
    <property type="match status" value="1"/>
</dbReference>
<dbReference type="OrthoDB" id="184109at2759"/>
<gene>
    <name evidence="7" type="ORF">LSCM1_05228</name>
</gene>
<keyword evidence="8" id="KW-1185">Reference proteome</keyword>
<comment type="subcellular location">
    <subcellularLocation>
        <location evidence="1">Cytoplasm</location>
        <location evidence="1">Cytoskeleton</location>
        <location evidence="1">Cilium basal body</location>
    </subcellularLocation>
</comment>
<dbReference type="EMBL" id="JAFEUZ010000025">
    <property type="protein sequence ID" value="KAG5476896.1"/>
    <property type="molecule type" value="Genomic_DNA"/>
</dbReference>
<name>A0A836GKQ5_9TRYP</name>
<reference evidence="8" key="2">
    <citation type="journal article" date="2021" name="Sci. Data">
        <title>Chromosome-scale genome sequencing, assembly and annotation of six genomes from subfamily Leishmaniinae.</title>
        <authorList>
            <person name="Almutairi H."/>
            <person name="Urbaniak M.D."/>
            <person name="Bates M.D."/>
            <person name="Jariyapan N."/>
            <person name="Kwakye-Nuako G."/>
            <person name="Thomaz Soccol V."/>
            <person name="Al-Salem W.S."/>
            <person name="Dillon R.J."/>
            <person name="Bates P.A."/>
            <person name="Gatherer D."/>
        </authorList>
    </citation>
    <scope>NUCLEOTIDE SEQUENCE [LARGE SCALE GENOMIC DNA]</scope>
</reference>
<reference evidence="8" key="1">
    <citation type="journal article" date="2021" name="Microbiol. Resour. Announc.">
        <title>LGAAP: Leishmaniinae Genome Assembly and Annotation Pipeline.</title>
        <authorList>
            <person name="Almutairi H."/>
            <person name="Urbaniak M.D."/>
            <person name="Bates M.D."/>
            <person name="Jariyapan N."/>
            <person name="Kwakye-Nuako G."/>
            <person name="Thomaz-Soccol V."/>
            <person name="Al-Salem W.S."/>
            <person name="Dillon R.J."/>
            <person name="Bates P.A."/>
            <person name="Gatherer D."/>
        </authorList>
    </citation>
    <scope>NUCLEOTIDE SEQUENCE [LARGE SCALE GENOMIC DNA]</scope>
</reference>
<dbReference type="InterPro" id="IPR010796">
    <property type="entry name" value="C2_B9-type_dom"/>
</dbReference>
<proteinExistence type="predicted"/>
<comment type="caution">
    <text evidence="7">The sequence shown here is derived from an EMBL/GenBank/DDBJ whole genome shotgun (WGS) entry which is preliminary data.</text>
</comment>
<protein>
    <recommendedName>
        <fullName evidence="6">B9 domain-containing protein 2</fullName>
    </recommendedName>
</protein>
<evidence type="ECO:0000256" key="5">
    <source>
        <dbReference type="ARBA" id="ARBA00023273"/>
    </source>
</evidence>
<keyword evidence="3" id="KW-0970">Cilium biogenesis/degradation</keyword>
<dbReference type="GeneID" id="92515213"/>
<evidence type="ECO:0000256" key="3">
    <source>
        <dbReference type="ARBA" id="ARBA00022794"/>
    </source>
</evidence>
<evidence type="ECO:0000256" key="6">
    <source>
        <dbReference type="ARBA" id="ARBA00039272"/>
    </source>
</evidence>
<evidence type="ECO:0000256" key="4">
    <source>
        <dbReference type="ARBA" id="ARBA00023212"/>
    </source>
</evidence>
<dbReference type="AlphaFoldDB" id="A0A836GKQ5"/>
<keyword evidence="4" id="KW-0206">Cytoskeleton</keyword>
<keyword evidence="5" id="KW-0966">Cell projection</keyword>
<organism evidence="7 8">
    <name type="scientific">Leishmania martiniquensis</name>
    <dbReference type="NCBI Taxonomy" id="1580590"/>
    <lineage>
        <taxon>Eukaryota</taxon>
        <taxon>Discoba</taxon>
        <taxon>Euglenozoa</taxon>
        <taxon>Kinetoplastea</taxon>
        <taxon>Metakinetoplastina</taxon>
        <taxon>Trypanosomatida</taxon>
        <taxon>Trypanosomatidae</taxon>
        <taxon>Leishmaniinae</taxon>
        <taxon>Leishmania</taxon>
    </lineage>
</organism>
<keyword evidence="2" id="KW-0963">Cytoplasm</keyword>
<evidence type="ECO:0000313" key="8">
    <source>
        <dbReference type="Proteomes" id="UP000673552"/>
    </source>
</evidence>
<evidence type="ECO:0000256" key="2">
    <source>
        <dbReference type="ARBA" id="ARBA00022490"/>
    </source>
</evidence>
<dbReference type="KEGG" id="lmat:92515213"/>
<accession>A0A836GKQ5</accession>
<dbReference type="GO" id="GO:0036038">
    <property type="term" value="C:MKS complex"/>
    <property type="evidence" value="ECO:0007669"/>
    <property type="project" value="TreeGrafter"/>
</dbReference>
<sequence length="183" mass="20591">MPELHIVGEIQRGHDFGDSSYFCSYEIITGTQWTPVEGRTSGSTHVMRNGSEGIPWNFPIDVHYSFSSVQGWPKIAIQVWQLDDYGCKDIAGYGTAYLPMPSHGEQELCVSTWRPSLWSSSALVRFWQTLRLLIMGGYPVLRDNSLIADNEQRFKLHTIATGTVKLSFMVIGHGMKRSGLMFA</sequence>
<dbReference type="RefSeq" id="XP_067178066.1">
    <property type="nucleotide sequence ID" value="XM_067322701.1"/>
</dbReference>
<evidence type="ECO:0000313" key="7">
    <source>
        <dbReference type="EMBL" id="KAG5476896.1"/>
    </source>
</evidence>
<dbReference type="PANTHER" id="PTHR12968">
    <property type="entry name" value="B9 DOMAIN-CONTAINING"/>
    <property type="match status" value="1"/>
</dbReference>
<dbReference type="PROSITE" id="PS51381">
    <property type="entry name" value="C2_B9"/>
    <property type="match status" value="1"/>
</dbReference>
<dbReference type="PANTHER" id="PTHR12968:SF2">
    <property type="entry name" value="B9 DOMAIN-CONTAINING PROTEIN 2"/>
    <property type="match status" value="1"/>
</dbReference>